<dbReference type="PANTHER" id="PTHR33077">
    <property type="entry name" value="PROTEIN TIFY 4A-RELATED-RELATED"/>
    <property type="match status" value="1"/>
</dbReference>
<keyword evidence="6" id="KW-1185">Reference proteome</keyword>
<evidence type="ECO:0000256" key="1">
    <source>
        <dbReference type="ARBA" id="ARBA00008614"/>
    </source>
</evidence>
<dbReference type="GO" id="GO:2000022">
    <property type="term" value="P:regulation of jasmonic acid mediated signaling pathway"/>
    <property type="evidence" value="ECO:0007669"/>
    <property type="project" value="UniProtKB-UniRule"/>
</dbReference>
<dbReference type="SMART" id="SM00979">
    <property type="entry name" value="TIFY"/>
    <property type="match status" value="1"/>
</dbReference>
<dbReference type="GO" id="GO:0009611">
    <property type="term" value="P:response to wounding"/>
    <property type="evidence" value="ECO:0007669"/>
    <property type="project" value="UniProtKB-UniRule"/>
</dbReference>
<feature type="region of interest" description="Disordered" evidence="3">
    <location>
        <begin position="138"/>
        <end position="168"/>
    </location>
</feature>
<evidence type="ECO:0000313" key="5">
    <source>
        <dbReference type="EMBL" id="KAE8694821.1"/>
    </source>
</evidence>
<dbReference type="EMBL" id="VEPZ02001103">
    <property type="protein sequence ID" value="KAE8694821.1"/>
    <property type="molecule type" value="Genomic_DNA"/>
</dbReference>
<accession>A0A6A2ZS11</accession>
<dbReference type="InterPro" id="IPR010399">
    <property type="entry name" value="Tify_dom"/>
</dbReference>
<dbReference type="PROSITE" id="PS51320">
    <property type="entry name" value="TIFY"/>
    <property type="match status" value="1"/>
</dbReference>
<evidence type="ECO:0000256" key="3">
    <source>
        <dbReference type="SAM" id="MobiDB-lite"/>
    </source>
</evidence>
<gene>
    <name evidence="5" type="ORF">F3Y22_tig00110770pilonHSYRG00021</name>
</gene>
<dbReference type="GO" id="GO:0031347">
    <property type="term" value="P:regulation of defense response"/>
    <property type="evidence" value="ECO:0007669"/>
    <property type="project" value="UniProtKB-UniRule"/>
</dbReference>
<keyword evidence="2" id="KW-0539">Nucleus</keyword>
<protein>
    <recommendedName>
        <fullName evidence="2">Protein TIFY</fullName>
    </recommendedName>
    <alternativeName>
        <fullName evidence="2">Jasmonate ZIM domain-containing protein</fullName>
    </alternativeName>
</protein>
<organism evidence="5 6">
    <name type="scientific">Hibiscus syriacus</name>
    <name type="common">Rose of Sharon</name>
    <dbReference type="NCBI Taxonomy" id="106335"/>
    <lineage>
        <taxon>Eukaryota</taxon>
        <taxon>Viridiplantae</taxon>
        <taxon>Streptophyta</taxon>
        <taxon>Embryophyta</taxon>
        <taxon>Tracheophyta</taxon>
        <taxon>Spermatophyta</taxon>
        <taxon>Magnoliopsida</taxon>
        <taxon>eudicotyledons</taxon>
        <taxon>Gunneridae</taxon>
        <taxon>Pentapetalae</taxon>
        <taxon>rosids</taxon>
        <taxon>malvids</taxon>
        <taxon>Malvales</taxon>
        <taxon>Malvaceae</taxon>
        <taxon>Malvoideae</taxon>
        <taxon>Hibiscus</taxon>
    </lineage>
</organism>
<feature type="domain" description="Tify" evidence="4">
    <location>
        <begin position="21"/>
        <end position="55"/>
    </location>
</feature>
<dbReference type="PANTHER" id="PTHR33077:SF42">
    <property type="entry name" value="PROTEIN TIFY 4A-RELATED"/>
    <property type="match status" value="1"/>
</dbReference>
<dbReference type="Proteomes" id="UP000436088">
    <property type="component" value="Unassembled WGS sequence"/>
</dbReference>
<reference evidence="5" key="1">
    <citation type="submission" date="2019-09" db="EMBL/GenBank/DDBJ databases">
        <title>Draft genome information of white flower Hibiscus syriacus.</title>
        <authorList>
            <person name="Kim Y.-M."/>
        </authorList>
    </citation>
    <scope>NUCLEOTIDE SEQUENCE [LARGE SCALE GENOMIC DNA]</scope>
    <source>
        <strain evidence="5">YM2019G1</strain>
    </source>
</reference>
<proteinExistence type="inferred from homology"/>
<comment type="subcellular location">
    <subcellularLocation>
        <location evidence="2">Nucleus</location>
    </subcellularLocation>
</comment>
<dbReference type="AlphaFoldDB" id="A0A6A2ZS11"/>
<keyword evidence="2" id="KW-1184">Jasmonic acid signaling pathway</keyword>
<name>A0A6A2ZS11_HIBSY</name>
<comment type="caution">
    <text evidence="5">The sequence shown here is derived from an EMBL/GenBank/DDBJ whole genome shotgun (WGS) entry which is preliminary data.</text>
</comment>
<dbReference type="Pfam" id="PF09425">
    <property type="entry name" value="Jas_motif"/>
    <property type="match status" value="1"/>
</dbReference>
<dbReference type="GO" id="GO:0005634">
    <property type="term" value="C:nucleus"/>
    <property type="evidence" value="ECO:0007669"/>
    <property type="project" value="UniProtKB-SubCell"/>
</dbReference>
<dbReference type="InterPro" id="IPR040390">
    <property type="entry name" value="TIFY/JAZ"/>
</dbReference>
<evidence type="ECO:0000259" key="4">
    <source>
        <dbReference type="PROSITE" id="PS51320"/>
    </source>
</evidence>
<evidence type="ECO:0000313" key="6">
    <source>
        <dbReference type="Proteomes" id="UP000436088"/>
    </source>
</evidence>
<evidence type="ECO:0000256" key="2">
    <source>
        <dbReference type="RuleBase" id="RU369065"/>
    </source>
</evidence>
<comment type="domain">
    <text evidence="2">The jas domain is required for interaction with COI1.</text>
</comment>
<comment type="similarity">
    <text evidence="1 2">Belongs to the TIFY/JAZ family.</text>
</comment>
<feature type="compositionally biased region" description="Basic and acidic residues" evidence="3">
    <location>
        <begin position="138"/>
        <end position="150"/>
    </location>
</feature>
<sequence length="168" mass="18718">MCCEGGDKDKTTLSPRSRCETNELGGQMTIFYCGKINVYGVPLAKARAIMHLADSPIDFTRDNLRNGNAALRSLLGHLQAAGDKNDVASTTMSSNSHTMQTEKMIEYQQPYMEKGNISSDSDIDGLMNRKVSLQRYLEKRKDRKNLEKGIRQRKGKGREGDGVMASPR</sequence>
<dbReference type="InterPro" id="IPR018467">
    <property type="entry name" value="CCT_CS"/>
</dbReference>
<dbReference type="Pfam" id="PF06200">
    <property type="entry name" value="tify"/>
    <property type="match status" value="1"/>
</dbReference>
<comment type="function">
    <text evidence="2">Repressor of jasmonate responses.</text>
</comment>